<comment type="caution">
    <text evidence="3">The sequence shown here is derived from an EMBL/GenBank/DDBJ whole genome shotgun (WGS) entry which is preliminary data.</text>
</comment>
<evidence type="ECO:0000259" key="1">
    <source>
        <dbReference type="Pfam" id="PF08348"/>
    </source>
</evidence>
<gene>
    <name evidence="3" type="ORF">OHJ16_15010</name>
</gene>
<feature type="domain" description="Transcriptional regulator DauR-like HTH" evidence="2">
    <location>
        <begin position="153"/>
        <end position="211"/>
    </location>
</feature>
<dbReference type="Pfam" id="PF13309">
    <property type="entry name" value="HTH_22"/>
    <property type="match status" value="1"/>
</dbReference>
<accession>A0ABT4IDL6</accession>
<reference evidence="3" key="1">
    <citation type="submission" date="2022-10" db="EMBL/GenBank/DDBJ databases">
        <title>Genome sequence of Actinomyces israelii ATCC 10048.</title>
        <authorList>
            <person name="Watt R.M."/>
            <person name="Tong W.M."/>
        </authorList>
    </citation>
    <scope>NUCLEOTIDE SEQUENCE</scope>
    <source>
        <strain evidence="3">ATCC 10048</strain>
    </source>
</reference>
<keyword evidence="4" id="KW-1185">Reference proteome</keyword>
<protein>
    <submittedName>
        <fullName evidence="3">PAS domain-containing protein</fullName>
    </submittedName>
</protein>
<dbReference type="PANTHER" id="PTHR35568">
    <property type="entry name" value="TRANSCRIPTIONAL REGULATOR DAUR"/>
    <property type="match status" value="1"/>
</dbReference>
<dbReference type="PANTHER" id="PTHR35568:SF1">
    <property type="entry name" value="TRANSCRIPTIONAL REGULATOR DAUR"/>
    <property type="match status" value="1"/>
</dbReference>
<evidence type="ECO:0000313" key="3">
    <source>
        <dbReference type="EMBL" id="MCZ0859347.1"/>
    </source>
</evidence>
<dbReference type="InterPro" id="IPR013559">
    <property type="entry name" value="YheO"/>
</dbReference>
<organism evidence="3 4">
    <name type="scientific">Actinomyces israelii</name>
    <dbReference type="NCBI Taxonomy" id="1659"/>
    <lineage>
        <taxon>Bacteria</taxon>
        <taxon>Bacillati</taxon>
        <taxon>Actinomycetota</taxon>
        <taxon>Actinomycetes</taxon>
        <taxon>Actinomycetales</taxon>
        <taxon>Actinomycetaceae</taxon>
        <taxon>Actinomyces</taxon>
    </lineage>
</organism>
<proteinExistence type="predicted"/>
<feature type="domain" description="YheO-like" evidence="1">
    <location>
        <begin position="9"/>
        <end position="118"/>
    </location>
</feature>
<dbReference type="InterPro" id="IPR039446">
    <property type="entry name" value="DauR-like"/>
</dbReference>
<evidence type="ECO:0000259" key="2">
    <source>
        <dbReference type="Pfam" id="PF13309"/>
    </source>
</evidence>
<dbReference type="EMBL" id="JAPTMY010000048">
    <property type="protein sequence ID" value="MCZ0859347.1"/>
    <property type="molecule type" value="Genomic_DNA"/>
</dbReference>
<sequence length="230" mass="24623">MRDDSEIIASYIPLVSFLGEVVGRNTEVVLHDLADIDASVVAIVNGEVSGRTIGSPATDLVLRELEEDSGEQVPYRVHYTARAGGRTLASSSFFIRRDGRLIGMLCVNTDHTLMRRLESLVAEVSGLFPGAADAGAPVSRETLVSSIDGMAAEAIDDVARRRGTSRDRFKPEERLEVVAGLHAQGFFQFKGSIPVLASALGVSEPTVYRYVQSARSRENDAGEGRAGASG</sequence>
<dbReference type="Proteomes" id="UP001072034">
    <property type="component" value="Unassembled WGS sequence"/>
</dbReference>
<dbReference type="InterPro" id="IPR039445">
    <property type="entry name" value="DauR-like_HTH"/>
</dbReference>
<name>A0ABT4IDL6_9ACTO</name>
<dbReference type="Pfam" id="PF08348">
    <property type="entry name" value="PAS_6"/>
    <property type="match status" value="1"/>
</dbReference>
<evidence type="ECO:0000313" key="4">
    <source>
        <dbReference type="Proteomes" id="UP001072034"/>
    </source>
</evidence>
<dbReference type="RefSeq" id="WP_268918568.1">
    <property type="nucleotide sequence ID" value="NZ_JAPTMY010000048.1"/>
</dbReference>